<dbReference type="NCBIfam" id="NF038161">
    <property type="entry name" value="lant_II_LchA2"/>
    <property type="match status" value="1"/>
</dbReference>
<name>A0A5N0YWR1_9ENTE</name>
<sequence length="59" mass="6461">MFTKNEKFEHNQEEESILEEISESEDTNGGTTWACVAVSTIVDASISLCPTTKCTSQCS</sequence>
<evidence type="ECO:0000313" key="3">
    <source>
        <dbReference type="Proteomes" id="UP000326078"/>
    </source>
</evidence>
<protein>
    <recommendedName>
        <fullName evidence="4">Lantibiotic</fullName>
    </recommendedName>
</protein>
<organism evidence="2 3">
    <name type="scientific">Enterococcus durans</name>
    <dbReference type="NCBI Taxonomy" id="53345"/>
    <lineage>
        <taxon>Bacteria</taxon>
        <taxon>Bacillati</taxon>
        <taxon>Bacillota</taxon>
        <taxon>Bacilli</taxon>
        <taxon>Lactobacillales</taxon>
        <taxon>Enterococcaceae</taxon>
        <taxon>Enterococcus</taxon>
    </lineage>
</organism>
<reference evidence="2 3" key="1">
    <citation type="submission" date="2019-09" db="EMBL/GenBank/DDBJ databases">
        <title>Vancomyinc resistant enterococci isolated from farm animals in Switzerland.</title>
        <authorList>
            <person name="Stevens M.J.A."/>
            <person name="Stephan R."/>
            <person name="Morach M."/>
            <person name="Nuesch-Inderbinen M."/>
        </authorList>
    </citation>
    <scope>NUCLEOTIDE SEQUENCE [LARGE SCALE GENOMIC DNA]</scope>
    <source>
        <strain evidence="2 3">GH27</strain>
    </source>
</reference>
<dbReference type="Proteomes" id="UP000326078">
    <property type="component" value="Unassembled WGS sequence"/>
</dbReference>
<feature type="compositionally biased region" description="Acidic residues" evidence="1">
    <location>
        <begin position="14"/>
        <end position="26"/>
    </location>
</feature>
<evidence type="ECO:0008006" key="4">
    <source>
        <dbReference type="Google" id="ProtNLM"/>
    </source>
</evidence>
<dbReference type="EMBL" id="VYUT01000006">
    <property type="protein sequence ID" value="KAA9206286.1"/>
    <property type="molecule type" value="Genomic_DNA"/>
</dbReference>
<feature type="region of interest" description="Disordered" evidence="1">
    <location>
        <begin position="1"/>
        <end position="29"/>
    </location>
</feature>
<proteinExistence type="predicted"/>
<comment type="caution">
    <text evidence="2">The sequence shown here is derived from an EMBL/GenBank/DDBJ whole genome shotgun (WGS) entry which is preliminary data.</text>
</comment>
<dbReference type="AlphaFoldDB" id="A0A5N0YWR1"/>
<accession>A0A5N0YWR1</accession>
<dbReference type="RefSeq" id="WP_104661394.1">
    <property type="nucleotide sequence ID" value="NZ_CP042597.1"/>
</dbReference>
<gene>
    <name evidence="2" type="ORF">F6X95_04955</name>
</gene>
<evidence type="ECO:0000256" key="1">
    <source>
        <dbReference type="SAM" id="MobiDB-lite"/>
    </source>
</evidence>
<evidence type="ECO:0000313" key="2">
    <source>
        <dbReference type="EMBL" id="KAA9206286.1"/>
    </source>
</evidence>
<feature type="compositionally biased region" description="Basic and acidic residues" evidence="1">
    <location>
        <begin position="1"/>
        <end position="13"/>
    </location>
</feature>